<feature type="compositionally biased region" description="Low complexity" evidence="10">
    <location>
        <begin position="581"/>
        <end position="608"/>
    </location>
</feature>
<feature type="compositionally biased region" description="Low complexity" evidence="10">
    <location>
        <begin position="943"/>
        <end position="953"/>
    </location>
</feature>
<feature type="compositionally biased region" description="Basic and acidic residues" evidence="10">
    <location>
        <begin position="429"/>
        <end position="455"/>
    </location>
</feature>
<dbReference type="SMART" id="SM00501">
    <property type="entry name" value="BRIGHT"/>
    <property type="match status" value="1"/>
</dbReference>
<keyword evidence="2" id="KW-0597">Phosphoprotein</keyword>
<comment type="caution">
    <text evidence="12">The sequence shown here is derived from an EMBL/GenBank/DDBJ whole genome shotgun (WGS) entry which is preliminary data.</text>
</comment>
<dbReference type="SMART" id="SM00333">
    <property type="entry name" value="TUDOR"/>
    <property type="match status" value="1"/>
</dbReference>
<dbReference type="Pfam" id="PF11717">
    <property type="entry name" value="Tudor-knot"/>
    <property type="match status" value="1"/>
</dbReference>
<reference evidence="12" key="1">
    <citation type="submission" date="2022-03" db="EMBL/GenBank/DDBJ databases">
        <authorList>
            <person name="Sayadi A."/>
        </authorList>
    </citation>
    <scope>NUCLEOTIDE SEQUENCE</scope>
</reference>
<evidence type="ECO:0000256" key="7">
    <source>
        <dbReference type="ARBA" id="ARBA00023163"/>
    </source>
</evidence>
<feature type="region of interest" description="Disordered" evidence="10">
    <location>
        <begin position="1368"/>
        <end position="1815"/>
    </location>
</feature>
<name>A0A9P0KWT5_ACAOB</name>
<dbReference type="InterPro" id="IPR002999">
    <property type="entry name" value="Tudor"/>
</dbReference>
<dbReference type="Pfam" id="PF01388">
    <property type="entry name" value="ARID"/>
    <property type="match status" value="1"/>
</dbReference>
<feature type="compositionally biased region" description="Basic and acidic residues" evidence="10">
    <location>
        <begin position="1475"/>
        <end position="1497"/>
    </location>
</feature>
<evidence type="ECO:0000256" key="10">
    <source>
        <dbReference type="SAM" id="MobiDB-lite"/>
    </source>
</evidence>
<dbReference type="Gene3D" id="2.30.30.140">
    <property type="match status" value="3"/>
</dbReference>
<accession>A0A9P0KWT5</accession>
<evidence type="ECO:0000313" key="13">
    <source>
        <dbReference type="Proteomes" id="UP001152888"/>
    </source>
</evidence>
<evidence type="ECO:0000256" key="6">
    <source>
        <dbReference type="ARBA" id="ARBA00023125"/>
    </source>
</evidence>
<feature type="region of interest" description="Disordered" evidence="10">
    <location>
        <begin position="392"/>
        <end position="626"/>
    </location>
</feature>
<protein>
    <recommendedName>
        <fullName evidence="11">ARID domain-containing protein</fullName>
    </recommendedName>
</protein>
<evidence type="ECO:0000256" key="4">
    <source>
        <dbReference type="ARBA" id="ARBA00022853"/>
    </source>
</evidence>
<keyword evidence="6" id="KW-0238">DNA-binding</keyword>
<feature type="compositionally biased region" description="Basic residues" evidence="10">
    <location>
        <begin position="395"/>
        <end position="404"/>
    </location>
</feature>
<feature type="compositionally biased region" description="Basic and acidic residues" evidence="10">
    <location>
        <begin position="998"/>
        <end position="1024"/>
    </location>
</feature>
<feature type="compositionally biased region" description="Low complexity" evidence="10">
    <location>
        <begin position="1031"/>
        <end position="1049"/>
    </location>
</feature>
<dbReference type="PROSITE" id="PS51011">
    <property type="entry name" value="ARID"/>
    <property type="match status" value="1"/>
</dbReference>
<feature type="compositionally biased region" description="Basic and acidic residues" evidence="10">
    <location>
        <begin position="1368"/>
        <end position="1429"/>
    </location>
</feature>
<keyword evidence="9" id="KW-0175">Coiled coil</keyword>
<dbReference type="InterPro" id="IPR016197">
    <property type="entry name" value="Chromo-like_dom_sf"/>
</dbReference>
<feature type="compositionally biased region" description="Polar residues" evidence="10">
    <location>
        <begin position="1295"/>
        <end position="1319"/>
    </location>
</feature>
<dbReference type="CDD" id="cd20390">
    <property type="entry name" value="Tudor_ARID4_rpt2"/>
    <property type="match status" value="1"/>
</dbReference>
<keyword evidence="3" id="KW-0832">Ubl conjugation</keyword>
<feature type="compositionally biased region" description="Basic and acidic residues" evidence="10">
    <location>
        <begin position="497"/>
        <end position="548"/>
    </location>
</feature>
<dbReference type="InterPro" id="IPR051232">
    <property type="entry name" value="ARID/SWI1_ChromRemod"/>
</dbReference>
<sequence length="1880" mass="208974">MQADDPPYLSVGTAVSAKYKGAFCEAKVSKVVRIVKCKVTYKMGLGNGILNDEQIKGTLRVGQVVQAKHPDRKELVEATITKIQDCSQYTVVFDDGDITTLRRTALCLKSGRHFNESETLDQLPLTHPEHFGIPVMGGRRGRRSRQLKDDSSDGEVEEENEPDLEGYLSEIGRVVSVESTEKKRNKENWFPGLVVIPSAQPTVRINAKDEYLIRSFKDGRYYTVPKKEVSEFNRESGAKVDNPSLGEAIQKAIKFLDLNELPPHWEKNTLFHSTALESDSDENFSDSSDDESYEEKDRFVAQLYKFMDDAGTPLNKTPVVAGRDIDLHRLFRVVQKLGGGNRVTNQNKWRTVTARLRLPVNQAVHNQVRSAYKKCLASYETFYRTLGVTMINHTRPPKKNRGRSLIRDKDRCTPVNVPQPEKEEEQPPVEEKKEEKKEIPETSKPKKKDDKKKPLVAEVSDTNSSDATDISEIKDTGRPKRERESKYGKDRKPKTASGEKVKAIVEKFEEQTKKEEEEKPARSKSASKKEPPVQPKEEEKKKPAKEQSKPSAKATTAAPPATTPSAKKPEEEKKKGKKRLASSSSSIAEEKATTSASESSSSESGSTSVPAGTAAKSAPAHNINVGDKLKVYYGPTHESKVTYEAKVIDIDKDQTGPVFLVHYTGWNTRYDEWIQPQRIAENLSASTKAKRNASKQQQSSSPSSSSATTAPSTSSSRPAKAAAKRRSTTAGRVSTSSAGADVVPRSTTPLSVSSTGSGRTKSPATPTTTPMPATRSVAAAAAAAAAATAASSPPARITRKDTVRRTRRISAQTDVSNHTEESDSEGSVSESEPSRIRSNTKTDEPELKTYRRKVTKTPVPTKVDKRKEKEDEDTEKEEVVEKRPVRRTKKIKRSPEKSADESEDEVSPPKGRDFDLNQIRSELKGFTKAIKVSPIDTLEKETVSSSDDSTSPPILEKNMEIEEEVDTEDEKKEKEKPAEKPPICLDVYEFKEPEPFEFESRTKLVDDKGAKKRPRIFDDLEMSPRKNLKLSPSGSSSSEKSEKSTPTTSFRKALVRKQDAQEDSDDDEAITIPDLDIKDKDPFDKLVESPSFNFVKTIDRAQESTSKPKEEPDVSEDSLSLFRELPETVDEYSRDMELSDCESQTQIFTTEPELFSDTFSKPSPDQNTLYMEFSCGKIDEGKLKDSDEDELIREQIQRVIAQSASTDDESNDALLITPPTTSYQSKKREVEPPASPPAPPLSTILGITSESQNIEEKPEEPETENSPASPEEVKDLPPPPPPPLPPPPPPLSPSENSSEKSVFNIDKTTISPALQETDSSLLESIVSQPAVPLDMKLEETAKELANVKTGTKIADSILQKFNNIKNELEKKVTKPEHEEKEDKKSELKFDVLKEETKCSFDVKPTMTEEKPEVETHQEIKEEIAAKSKPTEVSPRKSKISESSDDKKRKRGSSRLYVEEPDEDSTDSDQPLVPKPEQESHINLDDNKNEEETKHAGGDDSFLFASTEEDSQSQETVNFVVELKDEKIPEEPTTELKDKEEENEEEDIAVPSSPCEEADPVPPASTETEPVKEEEPDSHLHSLLLCEEEIPRSPAPETDSCPAAPSPKPSKSMSAEMPFASAPSGSSGKSALLHAAAAAVAAEQKKSQQQQQQNQQQAQQVAMLQERSGANASAVLENTPPTTPESTISNLSPRGEIGGLSPPTGDNESCRSNDVDPDYPRQRRNSTMKVSPYSEEDTQMGESKKSKDDITMAPCKKRRKSVRSSDENMMTKRGRKTQNRSRHNSDSDDMSEHSNTGSSRIQSYDRANRSPRPSKYNFFVEFDPSLDSGQRIAVLQQKLTELRKTYADVKAELAAVERRRKKIRRREREALKAAKQEMACA</sequence>
<evidence type="ECO:0000313" key="12">
    <source>
        <dbReference type="EMBL" id="CAH1982014.1"/>
    </source>
</evidence>
<dbReference type="GO" id="GO:0006357">
    <property type="term" value="P:regulation of transcription by RNA polymerase II"/>
    <property type="evidence" value="ECO:0007669"/>
    <property type="project" value="TreeGrafter"/>
</dbReference>
<dbReference type="InterPro" id="IPR000953">
    <property type="entry name" value="Chromo/chromo_shadow_dom"/>
</dbReference>
<dbReference type="GO" id="GO:0005694">
    <property type="term" value="C:chromosome"/>
    <property type="evidence" value="ECO:0007669"/>
    <property type="project" value="UniProtKB-ARBA"/>
</dbReference>
<feature type="compositionally biased region" description="Basic and acidic residues" evidence="10">
    <location>
        <begin position="969"/>
        <end position="979"/>
    </location>
</feature>
<feature type="domain" description="ARID" evidence="11">
    <location>
        <begin position="293"/>
        <end position="384"/>
    </location>
</feature>
<dbReference type="SMART" id="SM01014">
    <property type="entry name" value="ARID"/>
    <property type="match status" value="1"/>
</dbReference>
<keyword evidence="7" id="KW-0804">Transcription</keyword>
<dbReference type="Proteomes" id="UP001152888">
    <property type="component" value="Unassembled WGS sequence"/>
</dbReference>
<feature type="compositionally biased region" description="Basic and acidic residues" evidence="10">
    <location>
        <begin position="910"/>
        <end position="925"/>
    </location>
</feature>
<feature type="compositionally biased region" description="Polar residues" evidence="10">
    <location>
        <begin position="745"/>
        <end position="762"/>
    </location>
</feature>
<evidence type="ECO:0000256" key="1">
    <source>
        <dbReference type="ARBA" id="ARBA00022499"/>
    </source>
</evidence>
<feature type="region of interest" description="Disordered" evidence="10">
    <location>
        <begin position="685"/>
        <end position="986"/>
    </location>
</feature>
<dbReference type="InterPro" id="IPR001606">
    <property type="entry name" value="ARID_dom"/>
</dbReference>
<evidence type="ECO:0000256" key="2">
    <source>
        <dbReference type="ARBA" id="ARBA00022553"/>
    </source>
</evidence>
<feature type="compositionally biased region" description="Basic and acidic residues" evidence="10">
    <location>
        <begin position="471"/>
        <end position="490"/>
    </location>
</feature>
<feature type="compositionally biased region" description="Basic residues" evidence="10">
    <location>
        <begin position="1771"/>
        <end position="1781"/>
    </location>
</feature>
<dbReference type="InterPro" id="IPR036431">
    <property type="entry name" value="ARID_dom_sf"/>
</dbReference>
<feature type="compositionally biased region" description="Basic and acidic residues" evidence="10">
    <location>
        <begin position="1097"/>
        <end position="1112"/>
    </location>
</feature>
<evidence type="ECO:0000256" key="5">
    <source>
        <dbReference type="ARBA" id="ARBA00023015"/>
    </source>
</evidence>
<feature type="compositionally biased region" description="Low complexity" evidence="10">
    <location>
        <begin position="1608"/>
        <end position="1661"/>
    </location>
</feature>
<feature type="compositionally biased region" description="Basic and acidic residues" evidence="10">
    <location>
        <begin position="832"/>
        <end position="849"/>
    </location>
</feature>
<keyword evidence="8" id="KW-0539">Nucleus</keyword>
<dbReference type="PANTHER" id="PTHR13964:SF27">
    <property type="entry name" value="HAT-TRICK, ISOFORM D"/>
    <property type="match status" value="1"/>
</dbReference>
<dbReference type="GO" id="GO:0005634">
    <property type="term" value="C:nucleus"/>
    <property type="evidence" value="ECO:0007669"/>
    <property type="project" value="TreeGrafter"/>
</dbReference>
<evidence type="ECO:0000259" key="11">
    <source>
        <dbReference type="PROSITE" id="PS51011"/>
    </source>
</evidence>
<feature type="region of interest" description="Disordered" evidence="10">
    <location>
        <begin position="1097"/>
        <end position="1119"/>
    </location>
</feature>
<feature type="compositionally biased region" description="Basic and acidic residues" evidence="10">
    <location>
        <begin position="1521"/>
        <end position="1539"/>
    </location>
</feature>
<dbReference type="InterPro" id="IPR012603">
    <property type="entry name" value="ARID4A/B_PWWP"/>
</dbReference>
<feature type="region of interest" description="Disordered" evidence="10">
    <location>
        <begin position="1201"/>
        <end position="1319"/>
    </location>
</feature>
<evidence type="ECO:0000256" key="3">
    <source>
        <dbReference type="ARBA" id="ARBA00022843"/>
    </source>
</evidence>
<evidence type="ECO:0000256" key="8">
    <source>
        <dbReference type="ARBA" id="ARBA00023242"/>
    </source>
</evidence>
<dbReference type="GO" id="GO:0000976">
    <property type="term" value="F:transcription cis-regulatory region binding"/>
    <property type="evidence" value="ECO:0007669"/>
    <property type="project" value="TreeGrafter"/>
</dbReference>
<dbReference type="PANTHER" id="PTHR13964">
    <property type="entry name" value="RBP-RELATED"/>
    <property type="match status" value="1"/>
</dbReference>
<feature type="compositionally biased region" description="Basic and acidic residues" evidence="10">
    <location>
        <begin position="1568"/>
        <end position="1579"/>
    </location>
</feature>
<evidence type="ECO:0000256" key="9">
    <source>
        <dbReference type="SAM" id="Coils"/>
    </source>
</evidence>
<dbReference type="SUPFAM" id="SSF46774">
    <property type="entry name" value="ARID-like"/>
    <property type="match status" value="1"/>
</dbReference>
<gene>
    <name evidence="12" type="ORF">ACAOBT_LOCUS14794</name>
</gene>
<dbReference type="CDD" id="cd20389">
    <property type="entry name" value="Tudor_ARID4_rpt1"/>
    <property type="match status" value="1"/>
</dbReference>
<feature type="compositionally biased region" description="Polar residues" evidence="10">
    <location>
        <begin position="1792"/>
        <end position="1801"/>
    </location>
</feature>
<feature type="coiled-coil region" evidence="9">
    <location>
        <begin position="1831"/>
        <end position="1872"/>
    </location>
</feature>
<dbReference type="SMART" id="SM00298">
    <property type="entry name" value="CHROMO"/>
    <property type="match status" value="1"/>
</dbReference>
<feature type="compositionally biased region" description="Basic and acidic residues" evidence="10">
    <location>
        <begin position="1707"/>
        <end position="1720"/>
    </location>
</feature>
<dbReference type="Pfam" id="PF08169">
    <property type="entry name" value="RBB1NT"/>
    <property type="match status" value="1"/>
</dbReference>
<proteinExistence type="predicted"/>
<dbReference type="Gene3D" id="1.10.150.60">
    <property type="entry name" value="ARID DNA-binding domain"/>
    <property type="match status" value="1"/>
</dbReference>
<feature type="compositionally biased region" description="Low complexity" evidence="10">
    <location>
        <begin position="694"/>
        <end position="721"/>
    </location>
</feature>
<dbReference type="InterPro" id="IPR025995">
    <property type="entry name" value="Tudor-knot"/>
</dbReference>
<dbReference type="SUPFAM" id="SSF63748">
    <property type="entry name" value="Tudor/PWWP/MBT"/>
    <property type="match status" value="1"/>
</dbReference>
<dbReference type="SUPFAM" id="SSF54160">
    <property type="entry name" value="Chromo domain-like"/>
    <property type="match status" value="1"/>
</dbReference>
<dbReference type="GO" id="GO:0006325">
    <property type="term" value="P:chromatin organization"/>
    <property type="evidence" value="ECO:0007669"/>
    <property type="project" value="UniProtKB-KW"/>
</dbReference>
<feature type="compositionally biased region" description="Pro residues" evidence="10">
    <location>
        <begin position="1276"/>
        <end position="1292"/>
    </location>
</feature>
<feature type="region of interest" description="Disordered" evidence="10">
    <location>
        <begin position="132"/>
        <end position="163"/>
    </location>
</feature>
<keyword evidence="13" id="KW-1185">Reference proteome</keyword>
<feature type="region of interest" description="Disordered" evidence="10">
    <location>
        <begin position="998"/>
        <end position="1075"/>
    </location>
</feature>
<feature type="compositionally biased region" description="Low complexity" evidence="10">
    <location>
        <begin position="549"/>
        <end position="566"/>
    </location>
</feature>
<dbReference type="OrthoDB" id="10068428at2759"/>
<feature type="compositionally biased region" description="Basic and acidic residues" evidence="10">
    <location>
        <begin position="1782"/>
        <end position="1791"/>
    </location>
</feature>
<keyword evidence="4" id="KW-0156">Chromatin regulator</keyword>
<organism evidence="12 13">
    <name type="scientific">Acanthoscelides obtectus</name>
    <name type="common">Bean weevil</name>
    <name type="synonym">Bruchus obtectus</name>
    <dbReference type="NCBI Taxonomy" id="200917"/>
    <lineage>
        <taxon>Eukaryota</taxon>
        <taxon>Metazoa</taxon>
        <taxon>Ecdysozoa</taxon>
        <taxon>Arthropoda</taxon>
        <taxon>Hexapoda</taxon>
        <taxon>Insecta</taxon>
        <taxon>Pterygota</taxon>
        <taxon>Neoptera</taxon>
        <taxon>Endopterygota</taxon>
        <taxon>Coleoptera</taxon>
        <taxon>Polyphaga</taxon>
        <taxon>Cucujiformia</taxon>
        <taxon>Chrysomeloidea</taxon>
        <taxon>Chrysomelidae</taxon>
        <taxon>Bruchinae</taxon>
        <taxon>Bruchini</taxon>
        <taxon>Acanthoscelides</taxon>
    </lineage>
</organism>
<feature type="compositionally biased region" description="Acidic residues" evidence="10">
    <location>
        <begin position="152"/>
        <end position="163"/>
    </location>
</feature>
<keyword evidence="5" id="KW-0805">Transcription regulation</keyword>
<keyword evidence="1" id="KW-1017">Isopeptide bond</keyword>
<feature type="compositionally biased region" description="Low complexity" evidence="10">
    <location>
        <begin position="763"/>
        <end position="796"/>
    </location>
</feature>
<dbReference type="EMBL" id="CAKOFQ010006915">
    <property type="protein sequence ID" value="CAH1982014.1"/>
    <property type="molecule type" value="Genomic_DNA"/>
</dbReference>